<reference evidence="2" key="1">
    <citation type="journal article" date="2023" name="Mol. Phylogenet. Evol.">
        <title>Genome-scale phylogeny and comparative genomics of the fungal order Sordariales.</title>
        <authorList>
            <person name="Hensen N."/>
            <person name="Bonometti L."/>
            <person name="Westerberg I."/>
            <person name="Brannstrom I.O."/>
            <person name="Guillou S."/>
            <person name="Cros-Aarteil S."/>
            <person name="Calhoun S."/>
            <person name="Haridas S."/>
            <person name="Kuo A."/>
            <person name="Mondo S."/>
            <person name="Pangilinan J."/>
            <person name="Riley R."/>
            <person name="LaButti K."/>
            <person name="Andreopoulos B."/>
            <person name="Lipzen A."/>
            <person name="Chen C."/>
            <person name="Yan M."/>
            <person name="Daum C."/>
            <person name="Ng V."/>
            <person name="Clum A."/>
            <person name="Steindorff A."/>
            <person name="Ohm R.A."/>
            <person name="Martin F."/>
            <person name="Silar P."/>
            <person name="Natvig D.O."/>
            <person name="Lalanne C."/>
            <person name="Gautier V."/>
            <person name="Ament-Velasquez S.L."/>
            <person name="Kruys A."/>
            <person name="Hutchinson M.I."/>
            <person name="Powell A.J."/>
            <person name="Barry K."/>
            <person name="Miller A.N."/>
            <person name="Grigoriev I.V."/>
            <person name="Debuchy R."/>
            <person name="Gladieux P."/>
            <person name="Hiltunen Thoren M."/>
            <person name="Johannesson H."/>
        </authorList>
    </citation>
    <scope>NUCLEOTIDE SEQUENCE</scope>
    <source>
        <strain evidence="2">CBS 118394</strain>
    </source>
</reference>
<dbReference type="AlphaFoldDB" id="A0AAE0LYB7"/>
<dbReference type="Proteomes" id="UP001283341">
    <property type="component" value="Unassembled WGS sequence"/>
</dbReference>
<dbReference type="InterPro" id="IPR010730">
    <property type="entry name" value="HET"/>
</dbReference>
<dbReference type="PANTHER" id="PTHR33112:SF12">
    <property type="entry name" value="HETEROKARYON INCOMPATIBILITY DOMAIN-CONTAINING PROTEIN"/>
    <property type="match status" value="1"/>
</dbReference>
<accession>A0AAE0LYB7</accession>
<protein>
    <submittedName>
        <fullName evidence="2">Heterokaryon incompatibility protein-domain-containing protein</fullName>
    </submittedName>
</protein>
<evidence type="ECO:0000313" key="3">
    <source>
        <dbReference type="Proteomes" id="UP001283341"/>
    </source>
</evidence>
<dbReference type="EMBL" id="JAUEDM010000009">
    <property type="protein sequence ID" value="KAK3312227.1"/>
    <property type="molecule type" value="Genomic_DNA"/>
</dbReference>
<feature type="domain" description="Heterokaryon incompatibility" evidence="1">
    <location>
        <begin position="72"/>
        <end position="216"/>
    </location>
</feature>
<name>A0AAE0LYB7_9PEZI</name>
<organism evidence="2 3">
    <name type="scientific">Apodospora peruviana</name>
    <dbReference type="NCBI Taxonomy" id="516989"/>
    <lineage>
        <taxon>Eukaryota</taxon>
        <taxon>Fungi</taxon>
        <taxon>Dikarya</taxon>
        <taxon>Ascomycota</taxon>
        <taxon>Pezizomycotina</taxon>
        <taxon>Sordariomycetes</taxon>
        <taxon>Sordariomycetidae</taxon>
        <taxon>Sordariales</taxon>
        <taxon>Lasiosphaeriaceae</taxon>
        <taxon>Apodospora</taxon>
    </lineage>
</organism>
<gene>
    <name evidence="2" type="ORF">B0H66DRAFT_525236</name>
</gene>
<comment type="caution">
    <text evidence="2">The sequence shown here is derived from an EMBL/GenBank/DDBJ whole genome shotgun (WGS) entry which is preliminary data.</text>
</comment>
<evidence type="ECO:0000313" key="2">
    <source>
        <dbReference type="EMBL" id="KAK3312227.1"/>
    </source>
</evidence>
<reference evidence="2" key="2">
    <citation type="submission" date="2023-06" db="EMBL/GenBank/DDBJ databases">
        <authorList>
            <consortium name="Lawrence Berkeley National Laboratory"/>
            <person name="Haridas S."/>
            <person name="Hensen N."/>
            <person name="Bonometti L."/>
            <person name="Westerberg I."/>
            <person name="Brannstrom I.O."/>
            <person name="Guillou S."/>
            <person name="Cros-Aarteil S."/>
            <person name="Calhoun S."/>
            <person name="Kuo A."/>
            <person name="Mondo S."/>
            <person name="Pangilinan J."/>
            <person name="Riley R."/>
            <person name="Labutti K."/>
            <person name="Andreopoulos B."/>
            <person name="Lipzen A."/>
            <person name="Chen C."/>
            <person name="Yanf M."/>
            <person name="Daum C."/>
            <person name="Ng V."/>
            <person name="Clum A."/>
            <person name="Steindorff A."/>
            <person name="Ohm R."/>
            <person name="Martin F."/>
            <person name="Silar P."/>
            <person name="Natvig D."/>
            <person name="Lalanne C."/>
            <person name="Gautier V."/>
            <person name="Ament-Velasquez S.L."/>
            <person name="Kruys A."/>
            <person name="Hutchinson M.I."/>
            <person name="Powell A.J."/>
            <person name="Barry K."/>
            <person name="Miller A.N."/>
            <person name="Grigoriev I.V."/>
            <person name="Debuchy R."/>
            <person name="Gladieux P."/>
            <person name="Thoren M.H."/>
            <person name="Johannesson H."/>
        </authorList>
    </citation>
    <scope>NUCLEOTIDE SEQUENCE</scope>
    <source>
        <strain evidence="2">CBS 118394</strain>
    </source>
</reference>
<evidence type="ECO:0000259" key="1">
    <source>
        <dbReference type="Pfam" id="PF06985"/>
    </source>
</evidence>
<keyword evidence="3" id="KW-1185">Reference proteome</keyword>
<sequence length="643" mass="73553">MGEESNREDWDDLGSPPTDTFNWGLAKLWLRTCEQEHGDDCARQIQSPEVIDTLLVDTRSLCLTKANSASRYVALSYVWGQVQQFQTTTANLPDLLQPNGLPEMKLPNVIRDAITVVRSMGERYLWVDALCIPQDDFAVKHFQIAHMATIYTSAVLTLVAASSKAADSPLPGVQSKSRWPRRWGTEAQLNRPARPDLVLKAIDRSVYNSRAWTFQERHLSRRVLCFLDEQVYFQCQKELWCEEPPINLTIMSTVRGWGETVKEMEWDAAFRFYAQVVQDYSWKQLTYPDDVMAAFSGIAATLEQHSGWTITHGLSEQVFDWALLWIPLGGTKRRPQPRSSLVSSFPSWSWMGWVGPVSYNLAYIDALVDLRTFVTDWKIEEEYTPIQDSTTTGRKARDSWSAFRKMLRRPKPPKPASHQPDTRTLHCQVLGKEKVIQQLAIANRNITNTGNGEWRWTTIREPAQPYNRSTEAPPGIALSFTAQVGKISHFRLTFLTGRYFDPMTHFDKKGAAMHGQNAVAISLGGNTCGMFYAIEAESILSCIPELRLIRLSATNIYREDTTSVINRDVPDSTYEIRGEDIKLWEAYNDWKLRFHINTNQRWRMLNVMLAWDSGLHYERLAIGQLEQAAWGSCSPTEERVRLI</sequence>
<dbReference type="Pfam" id="PF06985">
    <property type="entry name" value="HET"/>
    <property type="match status" value="1"/>
</dbReference>
<proteinExistence type="predicted"/>
<dbReference type="PANTHER" id="PTHR33112">
    <property type="entry name" value="DOMAIN PROTEIN, PUTATIVE-RELATED"/>
    <property type="match status" value="1"/>
</dbReference>